<reference evidence="3" key="1">
    <citation type="journal article" date="2021" name="PeerJ">
        <title>Extensive microbial diversity within the chicken gut microbiome revealed by metagenomics and culture.</title>
        <authorList>
            <person name="Gilroy R."/>
            <person name="Ravi A."/>
            <person name="Getino M."/>
            <person name="Pursley I."/>
            <person name="Horton D.L."/>
            <person name="Alikhan N.F."/>
            <person name="Baker D."/>
            <person name="Gharbi K."/>
            <person name="Hall N."/>
            <person name="Watson M."/>
            <person name="Adriaenssens E.M."/>
            <person name="Foster-Nyarko E."/>
            <person name="Jarju S."/>
            <person name="Secka A."/>
            <person name="Antonio M."/>
            <person name="Oren A."/>
            <person name="Chaudhuri R.R."/>
            <person name="La Ragione R."/>
            <person name="Hildebrand F."/>
            <person name="Pallen M.J."/>
        </authorList>
    </citation>
    <scope>NUCLEOTIDE SEQUENCE</scope>
    <source>
        <strain evidence="3">ChiGjej6B6-11269</strain>
    </source>
</reference>
<evidence type="ECO:0000256" key="1">
    <source>
        <dbReference type="SAM" id="MobiDB-lite"/>
    </source>
</evidence>
<feature type="transmembrane region" description="Helical" evidence="2">
    <location>
        <begin position="66"/>
        <end position="86"/>
    </location>
</feature>
<evidence type="ECO:0000313" key="4">
    <source>
        <dbReference type="Proteomes" id="UP000786989"/>
    </source>
</evidence>
<sequence length="282" mass="28944">MGILIVVVCIAGVLGWVIVKNDELAGLGRAVRPGSFRSPHGRLVHVKPLGQLPAEERWSRRFKRSFPLVSCIAVFACALISVGLLQSVPLGAIGATIQGVLNTPLPAAIITAEALLRSHGGKRLLPTYIIALFGALLMQGIVLGAFAALGWLASFVAVGLGPAISWVGVLFSSPFAFALGAALVVARTGSMVKFRRRFADGSENEIEVSSNSVAYGAFCELMDEKAAARSASRSAGKGDEGAVEGFASGNDAGGAATSDNGYGTATDEGSNGKTADNGKAAE</sequence>
<evidence type="ECO:0000313" key="3">
    <source>
        <dbReference type="EMBL" id="HJF64993.1"/>
    </source>
</evidence>
<dbReference type="EMBL" id="DYWI01000042">
    <property type="protein sequence ID" value="HJF64993.1"/>
    <property type="molecule type" value="Genomic_DNA"/>
</dbReference>
<feature type="transmembrane region" description="Helical" evidence="2">
    <location>
        <begin position="163"/>
        <end position="186"/>
    </location>
</feature>
<feature type="transmembrane region" description="Helical" evidence="2">
    <location>
        <begin position="128"/>
        <end position="151"/>
    </location>
</feature>
<gene>
    <name evidence="3" type="ORF">K8U77_02590</name>
</gene>
<dbReference type="Proteomes" id="UP000786989">
    <property type="component" value="Unassembled WGS sequence"/>
</dbReference>
<name>A0A9D2UVU0_9ACTN</name>
<proteinExistence type="predicted"/>
<keyword evidence="2" id="KW-0812">Transmembrane</keyword>
<protein>
    <submittedName>
        <fullName evidence="3">Uncharacterized protein</fullName>
    </submittedName>
</protein>
<dbReference type="AlphaFoldDB" id="A0A9D2UVU0"/>
<feature type="region of interest" description="Disordered" evidence="1">
    <location>
        <begin position="232"/>
        <end position="282"/>
    </location>
</feature>
<accession>A0A9D2UVU0</accession>
<comment type="caution">
    <text evidence="3">The sequence shown here is derived from an EMBL/GenBank/DDBJ whole genome shotgun (WGS) entry which is preliminary data.</text>
</comment>
<keyword evidence="2" id="KW-0472">Membrane</keyword>
<organism evidence="3 4">
    <name type="scientific">Slackia equolifaciens</name>
    <dbReference type="NCBI Taxonomy" id="498718"/>
    <lineage>
        <taxon>Bacteria</taxon>
        <taxon>Bacillati</taxon>
        <taxon>Actinomycetota</taxon>
        <taxon>Coriobacteriia</taxon>
        <taxon>Eggerthellales</taxon>
        <taxon>Eggerthellaceae</taxon>
        <taxon>Slackia</taxon>
    </lineage>
</organism>
<keyword evidence="2" id="KW-1133">Transmembrane helix</keyword>
<feature type="compositionally biased region" description="Polar residues" evidence="1">
    <location>
        <begin position="257"/>
        <end position="274"/>
    </location>
</feature>
<evidence type="ECO:0000256" key="2">
    <source>
        <dbReference type="SAM" id="Phobius"/>
    </source>
</evidence>
<reference evidence="3" key="2">
    <citation type="submission" date="2021-09" db="EMBL/GenBank/DDBJ databases">
        <authorList>
            <person name="Gilroy R."/>
        </authorList>
    </citation>
    <scope>NUCLEOTIDE SEQUENCE</scope>
    <source>
        <strain evidence="3">ChiGjej6B6-11269</strain>
    </source>
</reference>